<keyword evidence="3 8" id="KW-0812">Transmembrane</keyword>
<feature type="transmembrane region" description="Helical" evidence="8">
    <location>
        <begin position="48"/>
        <end position="65"/>
    </location>
</feature>
<evidence type="ECO:0000313" key="10">
    <source>
        <dbReference type="Proteomes" id="UP000242715"/>
    </source>
</evidence>
<keyword evidence="6 8" id="KW-0472">Membrane</keyword>
<evidence type="ECO:0000256" key="8">
    <source>
        <dbReference type="RuleBase" id="RU363078"/>
    </source>
</evidence>
<evidence type="ECO:0000256" key="2">
    <source>
        <dbReference type="ARBA" id="ARBA00011738"/>
    </source>
</evidence>
<sequence>MGLSKENVTGLILALMSSLFIGSSFIIKKQGLRRAASFSGVRAGVGGYYYLLEPLWWVGMITMIVGEVANFVAYAFAPAVLVTPLGALSIIVSAVLADIILKEKLHKLGILGCIMCIAGSIIIVINAPKEESITSVLQIWHMATQPGVLCMQHF</sequence>
<keyword evidence="8" id="KW-0460">Magnesium</keyword>
<dbReference type="Pfam" id="PF05653">
    <property type="entry name" value="Mg_trans_NIPA"/>
    <property type="match status" value="1"/>
</dbReference>
<evidence type="ECO:0000256" key="4">
    <source>
        <dbReference type="ARBA" id="ARBA00022753"/>
    </source>
</evidence>
<evidence type="ECO:0000256" key="1">
    <source>
        <dbReference type="ARBA" id="ARBA00007001"/>
    </source>
</evidence>
<proteinExistence type="inferred from homology"/>
<gene>
    <name evidence="9" type="ORF">TSUD_251950</name>
</gene>
<feature type="transmembrane region" description="Helical" evidence="8">
    <location>
        <begin position="108"/>
        <end position="127"/>
    </location>
</feature>
<reference evidence="10" key="1">
    <citation type="journal article" date="2017" name="Front. Plant Sci.">
        <title>Climate Clever Clovers: New Paradigm to Reduce the Environmental Footprint of Ruminants by Breeding Low Methanogenic Forages Utilizing Haplotype Variation.</title>
        <authorList>
            <person name="Kaur P."/>
            <person name="Appels R."/>
            <person name="Bayer P.E."/>
            <person name="Keeble-Gagnere G."/>
            <person name="Wang J."/>
            <person name="Hirakawa H."/>
            <person name="Shirasawa K."/>
            <person name="Vercoe P."/>
            <person name="Stefanova K."/>
            <person name="Durmic Z."/>
            <person name="Nichols P."/>
            <person name="Revell C."/>
            <person name="Isobe S.N."/>
            <person name="Edwards D."/>
            <person name="Erskine W."/>
        </authorList>
    </citation>
    <scope>NUCLEOTIDE SEQUENCE [LARGE SCALE GENOMIC DNA]</scope>
    <source>
        <strain evidence="10">cv. Daliak</strain>
    </source>
</reference>
<keyword evidence="5 8" id="KW-1133">Transmembrane helix</keyword>
<dbReference type="GO" id="GO:0005769">
    <property type="term" value="C:early endosome"/>
    <property type="evidence" value="ECO:0007669"/>
    <property type="project" value="UniProtKB-SubCell"/>
</dbReference>
<keyword evidence="8" id="KW-0813">Transport</keyword>
<evidence type="ECO:0000256" key="5">
    <source>
        <dbReference type="ARBA" id="ARBA00022989"/>
    </source>
</evidence>
<keyword evidence="8" id="KW-0406">Ion transport</keyword>
<dbReference type="InterPro" id="IPR008521">
    <property type="entry name" value="Mg_trans_NIPA"/>
</dbReference>
<comment type="caution">
    <text evidence="8">Lacks conserved residue(s) required for the propagation of feature annotation.</text>
</comment>
<dbReference type="EMBL" id="DF973242">
    <property type="protein sequence ID" value="GAU22167.1"/>
    <property type="molecule type" value="Genomic_DNA"/>
</dbReference>
<dbReference type="OrthoDB" id="6428174at2759"/>
<keyword evidence="8" id="KW-1003">Cell membrane</keyword>
<feature type="transmembrane region" description="Helical" evidence="8">
    <location>
        <begin position="71"/>
        <end position="96"/>
    </location>
</feature>
<dbReference type="Proteomes" id="UP000242715">
    <property type="component" value="Unassembled WGS sequence"/>
</dbReference>
<organism evidence="9 10">
    <name type="scientific">Trifolium subterraneum</name>
    <name type="common">Subterranean clover</name>
    <dbReference type="NCBI Taxonomy" id="3900"/>
    <lineage>
        <taxon>Eukaryota</taxon>
        <taxon>Viridiplantae</taxon>
        <taxon>Streptophyta</taxon>
        <taxon>Embryophyta</taxon>
        <taxon>Tracheophyta</taxon>
        <taxon>Spermatophyta</taxon>
        <taxon>Magnoliopsida</taxon>
        <taxon>eudicotyledons</taxon>
        <taxon>Gunneridae</taxon>
        <taxon>Pentapetalae</taxon>
        <taxon>rosids</taxon>
        <taxon>fabids</taxon>
        <taxon>Fabales</taxon>
        <taxon>Fabaceae</taxon>
        <taxon>Papilionoideae</taxon>
        <taxon>50 kb inversion clade</taxon>
        <taxon>NPAAA clade</taxon>
        <taxon>Hologalegina</taxon>
        <taxon>IRL clade</taxon>
        <taxon>Trifolieae</taxon>
        <taxon>Trifolium</taxon>
    </lineage>
</organism>
<comment type="similarity">
    <text evidence="1 8">Belongs to the NIPA (TC 2.A.7) family.</text>
</comment>
<protein>
    <recommendedName>
        <fullName evidence="8">Probable magnesium transporter</fullName>
    </recommendedName>
</protein>
<dbReference type="GO" id="GO:0005886">
    <property type="term" value="C:plasma membrane"/>
    <property type="evidence" value="ECO:0007669"/>
    <property type="project" value="UniProtKB-SubCell"/>
</dbReference>
<keyword evidence="4 8" id="KW-0967">Endosome</keyword>
<feature type="transmembrane region" description="Helical" evidence="8">
    <location>
        <begin position="6"/>
        <end position="27"/>
    </location>
</feature>
<comment type="function">
    <text evidence="7 8">Acts as a Mg(2+) transporter. Can also transport other divalent cations such as Fe(2+), Sr(2+), Ba(2+), Mn(2+) and Co(2+) but to a much less extent than Mg(2+).</text>
</comment>
<evidence type="ECO:0000256" key="3">
    <source>
        <dbReference type="ARBA" id="ARBA00022692"/>
    </source>
</evidence>
<dbReference type="SUPFAM" id="SSF103481">
    <property type="entry name" value="Multidrug resistance efflux transporter EmrE"/>
    <property type="match status" value="1"/>
</dbReference>
<comment type="subcellular location">
    <subcellularLocation>
        <location evidence="8">Cell membrane</location>
        <topology evidence="8">Multi-pass membrane protein</topology>
    </subcellularLocation>
    <subcellularLocation>
        <location evidence="8">Early endosome</location>
    </subcellularLocation>
</comment>
<dbReference type="PANTHER" id="PTHR12570:SF19">
    <property type="entry name" value="MAGNESIUM TRANSPORTER-RELATED"/>
    <property type="match status" value="1"/>
</dbReference>
<evidence type="ECO:0000313" key="9">
    <source>
        <dbReference type="EMBL" id="GAU22167.1"/>
    </source>
</evidence>
<name>A0A2Z6MZA3_TRISU</name>
<dbReference type="GO" id="GO:0015095">
    <property type="term" value="F:magnesium ion transmembrane transporter activity"/>
    <property type="evidence" value="ECO:0007669"/>
    <property type="project" value="UniProtKB-UniRule"/>
</dbReference>
<evidence type="ECO:0000256" key="6">
    <source>
        <dbReference type="ARBA" id="ARBA00023136"/>
    </source>
</evidence>
<keyword evidence="10" id="KW-1185">Reference proteome</keyword>
<dbReference type="AlphaFoldDB" id="A0A2Z6MZA3"/>
<dbReference type="PANTHER" id="PTHR12570">
    <property type="match status" value="1"/>
</dbReference>
<evidence type="ECO:0000256" key="7">
    <source>
        <dbReference type="ARBA" id="ARBA00025284"/>
    </source>
</evidence>
<comment type="subunit">
    <text evidence="2 8">Homodimer.</text>
</comment>
<dbReference type="InterPro" id="IPR037185">
    <property type="entry name" value="EmrE-like"/>
</dbReference>
<accession>A0A2Z6MZA3</accession>